<dbReference type="Gene3D" id="3.20.20.210">
    <property type="match status" value="1"/>
</dbReference>
<organism evidence="1 2">
    <name type="scientific">Cladobotryum mycophilum</name>
    <dbReference type="NCBI Taxonomy" id="491253"/>
    <lineage>
        <taxon>Eukaryota</taxon>
        <taxon>Fungi</taxon>
        <taxon>Dikarya</taxon>
        <taxon>Ascomycota</taxon>
        <taxon>Pezizomycotina</taxon>
        <taxon>Sordariomycetes</taxon>
        <taxon>Hypocreomycetidae</taxon>
        <taxon>Hypocreales</taxon>
        <taxon>Hypocreaceae</taxon>
        <taxon>Cladobotryum</taxon>
    </lineage>
</organism>
<sequence length="347" mass="39196">MARVSGCHLVGSVPLEDTETVFCRCIGKLSGRLGSIPDGETGSRTMFTQFQRAFFPQVMLRESRGPDFETYTEDEIAAGIRLLEENSHLPTGYEDAAITSYNKFKKLQNEGTIPNGIKFQVCLPTIANVVGVMVKSPFQARVEPIYERALFRSLRAIQDSIPHEDLAIQIDMGMDLSFWEDLFLKPWFQDRNYVVEYIVRMIGQVAYDVELGLHFCYGDINHQHYTEPESLASVVDIGQRVMSRSPHKISWAHFPVPVSAMDRLDTYYAPLATIKSELEKHKTKLYLGVVQYNDLPGTEKRIEAASRVVSDFGVAAECGFGRTPVEEIDNILEIMKSVSTPLERNKL</sequence>
<accession>A0ABR0SIS6</accession>
<protein>
    <recommendedName>
        <fullName evidence="3">Cobalamin-independent methionine synthase MetE C-terminal/archaeal domain-containing protein</fullName>
    </recommendedName>
</protein>
<comment type="caution">
    <text evidence="1">The sequence shown here is derived from an EMBL/GenBank/DDBJ whole genome shotgun (WGS) entry which is preliminary data.</text>
</comment>
<keyword evidence="2" id="KW-1185">Reference proteome</keyword>
<reference evidence="1 2" key="1">
    <citation type="submission" date="2024-01" db="EMBL/GenBank/DDBJ databases">
        <title>Complete genome of Cladobotryum mycophilum ATHUM6906.</title>
        <authorList>
            <person name="Christinaki A.C."/>
            <person name="Myridakis A.I."/>
            <person name="Kouvelis V.N."/>
        </authorList>
    </citation>
    <scope>NUCLEOTIDE SEQUENCE [LARGE SCALE GENOMIC DNA]</scope>
    <source>
        <strain evidence="1 2">ATHUM6906</strain>
    </source>
</reference>
<dbReference type="SUPFAM" id="SSF51726">
    <property type="entry name" value="UROD/MetE-like"/>
    <property type="match status" value="1"/>
</dbReference>
<dbReference type="Proteomes" id="UP001338125">
    <property type="component" value="Unassembled WGS sequence"/>
</dbReference>
<name>A0ABR0SIS6_9HYPO</name>
<gene>
    <name evidence="1" type="ORF">PT974_05460</name>
</gene>
<evidence type="ECO:0000313" key="1">
    <source>
        <dbReference type="EMBL" id="KAK5992063.1"/>
    </source>
</evidence>
<evidence type="ECO:0000313" key="2">
    <source>
        <dbReference type="Proteomes" id="UP001338125"/>
    </source>
</evidence>
<dbReference type="EMBL" id="JAVFKD010000012">
    <property type="protein sequence ID" value="KAK5992063.1"/>
    <property type="molecule type" value="Genomic_DNA"/>
</dbReference>
<evidence type="ECO:0008006" key="3">
    <source>
        <dbReference type="Google" id="ProtNLM"/>
    </source>
</evidence>
<dbReference type="InterPro" id="IPR038071">
    <property type="entry name" value="UROD/MetE-like_sf"/>
</dbReference>
<proteinExistence type="predicted"/>